<name>A0AAX7UNU2_ASTCA</name>
<evidence type="ECO:0000256" key="18">
    <source>
        <dbReference type="ARBA" id="ARBA00040902"/>
    </source>
</evidence>
<dbReference type="PANTHER" id="PTHR43884:SF11">
    <property type="entry name" value="VERY LONG-CHAIN SPECIFIC ACYL-COA DEHYDROGENASE, MITOCHONDRIAL"/>
    <property type="match status" value="1"/>
</dbReference>
<keyword evidence="5" id="KW-0597">Phosphoprotein</keyword>
<evidence type="ECO:0000256" key="27">
    <source>
        <dbReference type="ARBA" id="ARBA00049224"/>
    </source>
</evidence>
<comment type="catalytic activity">
    <reaction evidence="24">
        <text>tetradecanoyl-CoA + oxidized [electron-transfer flavoprotein] + H(+) = (2E)-tetradecenoyl-CoA + reduced [electron-transfer flavoprotein]</text>
        <dbReference type="Rhea" id="RHEA:47316"/>
        <dbReference type="Rhea" id="RHEA-COMP:10685"/>
        <dbReference type="Rhea" id="RHEA-COMP:10686"/>
        <dbReference type="ChEBI" id="CHEBI:15378"/>
        <dbReference type="ChEBI" id="CHEBI:57385"/>
        <dbReference type="ChEBI" id="CHEBI:57692"/>
        <dbReference type="ChEBI" id="CHEBI:58307"/>
        <dbReference type="ChEBI" id="CHEBI:61405"/>
    </reaction>
    <physiologicalReaction direction="left-to-right" evidence="24">
        <dbReference type="Rhea" id="RHEA:47317"/>
    </physiologicalReaction>
</comment>
<evidence type="ECO:0000256" key="2">
    <source>
        <dbReference type="ARBA" id="ARBA00004637"/>
    </source>
</evidence>
<comment type="pathway">
    <text evidence="3">Lipid metabolism; mitochondrial fatty acid beta-oxidation.</text>
</comment>
<comment type="catalytic activity">
    <reaction evidence="27">
        <text>octadecanoyl-CoA + oxidized [electron-transfer flavoprotein] + H(+) = (2E)-octadecenoyl-CoA + reduced [electron-transfer flavoprotein]</text>
        <dbReference type="Rhea" id="RHEA:47240"/>
        <dbReference type="Rhea" id="RHEA-COMP:10685"/>
        <dbReference type="Rhea" id="RHEA-COMP:10686"/>
        <dbReference type="ChEBI" id="CHEBI:15378"/>
        <dbReference type="ChEBI" id="CHEBI:57394"/>
        <dbReference type="ChEBI" id="CHEBI:57692"/>
        <dbReference type="ChEBI" id="CHEBI:58307"/>
        <dbReference type="ChEBI" id="CHEBI:71412"/>
    </reaction>
    <physiologicalReaction direction="left-to-right" evidence="27">
        <dbReference type="Rhea" id="RHEA:47241"/>
    </physiologicalReaction>
</comment>
<evidence type="ECO:0000256" key="15">
    <source>
        <dbReference type="ARBA" id="ARBA00023128"/>
    </source>
</evidence>
<accession>A0AAX7UNU2</accession>
<comment type="catalytic activity">
    <reaction evidence="23">
        <text>tetracosanoyl-CoA + oxidized [electron-transfer flavoprotein] + H(+) = (2E)-tetracosenoyl-CoA + reduced [electron-transfer flavoprotein]</text>
        <dbReference type="Rhea" id="RHEA:47232"/>
        <dbReference type="Rhea" id="RHEA-COMP:10685"/>
        <dbReference type="Rhea" id="RHEA-COMP:10686"/>
        <dbReference type="ChEBI" id="CHEBI:15378"/>
        <dbReference type="ChEBI" id="CHEBI:57692"/>
        <dbReference type="ChEBI" id="CHEBI:58307"/>
        <dbReference type="ChEBI" id="CHEBI:65052"/>
        <dbReference type="ChEBI" id="CHEBI:74693"/>
    </reaction>
    <physiologicalReaction direction="left-to-right" evidence="23">
        <dbReference type="Rhea" id="RHEA:47233"/>
    </physiologicalReaction>
</comment>
<dbReference type="InterPro" id="IPR036250">
    <property type="entry name" value="AcylCo_DH-like_C"/>
</dbReference>
<dbReference type="InterPro" id="IPR037069">
    <property type="entry name" value="AcylCoA_DH/ox_N_sf"/>
</dbReference>
<keyword evidence="11" id="KW-0809">Transit peptide</keyword>
<evidence type="ECO:0000256" key="13">
    <source>
        <dbReference type="ARBA" id="ARBA00023002"/>
    </source>
</evidence>
<dbReference type="CDD" id="cd01161">
    <property type="entry name" value="VLCAD"/>
    <property type="match status" value="1"/>
</dbReference>
<evidence type="ECO:0000256" key="7">
    <source>
        <dbReference type="ARBA" id="ARBA00022792"/>
    </source>
</evidence>
<keyword evidence="14" id="KW-0443">Lipid metabolism</keyword>
<evidence type="ECO:0000259" key="32">
    <source>
        <dbReference type="Pfam" id="PF21343"/>
    </source>
</evidence>
<evidence type="ECO:0000256" key="26">
    <source>
        <dbReference type="ARBA" id="ARBA00049140"/>
    </source>
</evidence>
<dbReference type="FunFam" id="1.20.140.10:FF:000017">
    <property type="entry name" value="very long-chain specific acyl-CoA dehydrogenase, mitochondrial"/>
    <property type="match status" value="1"/>
</dbReference>
<dbReference type="FunFam" id="2.40.110.10:FF:000006">
    <property type="entry name" value="very long-chain specific acyl-CoA dehydrogenase, mitochondrial"/>
    <property type="match status" value="1"/>
</dbReference>
<dbReference type="InterPro" id="IPR013786">
    <property type="entry name" value="AcylCoA_DH/ox_N"/>
</dbReference>
<evidence type="ECO:0000259" key="29">
    <source>
        <dbReference type="Pfam" id="PF00441"/>
    </source>
</evidence>
<evidence type="ECO:0000256" key="3">
    <source>
        <dbReference type="ARBA" id="ARBA00005198"/>
    </source>
</evidence>
<comment type="similarity">
    <text evidence="4 28">Belongs to the acyl-CoA dehydrogenase family.</text>
</comment>
<evidence type="ECO:0000256" key="14">
    <source>
        <dbReference type="ARBA" id="ARBA00023098"/>
    </source>
</evidence>
<protein>
    <recommendedName>
        <fullName evidence="18">Very long-chain specific acyl-CoA dehydrogenase, mitochondrial</fullName>
        <ecNumber evidence="17">1.3.8.9</ecNumber>
    </recommendedName>
</protein>
<dbReference type="PANTHER" id="PTHR43884">
    <property type="entry name" value="ACYL-COA DEHYDROGENASE"/>
    <property type="match status" value="1"/>
</dbReference>
<keyword evidence="15" id="KW-0496">Mitochondrion</keyword>
<dbReference type="GO" id="GO:0006635">
    <property type="term" value="P:fatty acid beta-oxidation"/>
    <property type="evidence" value="ECO:0007669"/>
    <property type="project" value="UniProtKB-ARBA"/>
</dbReference>
<evidence type="ECO:0000256" key="17">
    <source>
        <dbReference type="ARBA" id="ARBA00039034"/>
    </source>
</evidence>
<dbReference type="GeneTree" id="ENSGT00940000158535"/>
<evidence type="ECO:0000256" key="12">
    <source>
        <dbReference type="ARBA" id="ARBA00022990"/>
    </source>
</evidence>
<dbReference type="InterPro" id="IPR009100">
    <property type="entry name" value="AcylCoA_DH/oxidase_NM_dom_sf"/>
</dbReference>
<dbReference type="Gene3D" id="1.10.540.10">
    <property type="entry name" value="Acyl-CoA dehydrogenase/oxidase, N-terminal domain"/>
    <property type="match status" value="1"/>
</dbReference>
<dbReference type="PROSITE" id="PS00072">
    <property type="entry name" value="ACYL_COA_DH_1"/>
    <property type="match status" value="1"/>
</dbReference>
<dbReference type="InterPro" id="IPR006089">
    <property type="entry name" value="Acyl-CoA_DH_CS"/>
</dbReference>
<evidence type="ECO:0000256" key="11">
    <source>
        <dbReference type="ARBA" id="ARBA00022946"/>
    </source>
</evidence>
<dbReference type="GO" id="GO:0005743">
    <property type="term" value="C:mitochondrial inner membrane"/>
    <property type="evidence" value="ECO:0007669"/>
    <property type="project" value="UniProtKB-SubCell"/>
</dbReference>
<comment type="subunit">
    <text evidence="20">Homodimer. Homodimerizes after import into the mitochondrion.</text>
</comment>
<evidence type="ECO:0000256" key="8">
    <source>
        <dbReference type="ARBA" id="ARBA00022799"/>
    </source>
</evidence>
<keyword evidence="8" id="KW-0702">S-nitrosylation</keyword>
<dbReference type="FunFam" id="1.20.140.10:FF:000008">
    <property type="entry name" value="acyl-CoA dehydrogenase family member 9, mitochondrial"/>
    <property type="match status" value="1"/>
</dbReference>
<dbReference type="FunFam" id="1.10.540.10:FF:000001">
    <property type="entry name" value="Very long-chain-specific acyl-CoA dehydrogenase, mitochondrial"/>
    <property type="match status" value="1"/>
</dbReference>
<keyword evidence="6 28" id="KW-0285">Flavoprotein</keyword>
<evidence type="ECO:0000313" key="33">
    <source>
        <dbReference type="Ensembl" id="ENSACLP00000071698.1"/>
    </source>
</evidence>
<reference evidence="34" key="2">
    <citation type="submission" date="2023-03" db="EMBL/GenBank/DDBJ databases">
        <authorList>
            <consortium name="Wellcome Sanger Institute Data Sharing"/>
        </authorList>
    </citation>
    <scope>NUCLEOTIDE SEQUENCE [LARGE SCALE GENOMIC DNA]</scope>
</reference>
<evidence type="ECO:0000256" key="16">
    <source>
        <dbReference type="ARBA" id="ARBA00023136"/>
    </source>
</evidence>
<dbReference type="Pfam" id="PF02770">
    <property type="entry name" value="Acyl-CoA_dh_M"/>
    <property type="match status" value="1"/>
</dbReference>
<dbReference type="Pfam" id="PF00441">
    <property type="entry name" value="Acyl-CoA_dh_1"/>
    <property type="match status" value="1"/>
</dbReference>
<comment type="catalytic activity">
    <reaction evidence="21">
        <text>dodecanoyl-CoA + oxidized [electron-transfer flavoprotein] + H(+) = (2E)-dodecenoyl-CoA + reduced [electron-transfer flavoprotein]</text>
        <dbReference type="Rhea" id="RHEA:47296"/>
        <dbReference type="Rhea" id="RHEA-COMP:10685"/>
        <dbReference type="Rhea" id="RHEA-COMP:10686"/>
        <dbReference type="ChEBI" id="CHEBI:15378"/>
        <dbReference type="ChEBI" id="CHEBI:57330"/>
        <dbReference type="ChEBI" id="CHEBI:57375"/>
        <dbReference type="ChEBI" id="CHEBI:57692"/>
        <dbReference type="ChEBI" id="CHEBI:58307"/>
    </reaction>
    <physiologicalReaction direction="left-to-right" evidence="21">
        <dbReference type="Rhea" id="RHEA:47297"/>
    </physiologicalReaction>
</comment>
<evidence type="ECO:0000256" key="4">
    <source>
        <dbReference type="ARBA" id="ARBA00009347"/>
    </source>
</evidence>
<organism evidence="33 34">
    <name type="scientific">Astatotilapia calliptera</name>
    <name type="common">Eastern happy</name>
    <name type="synonym">Chromis callipterus</name>
    <dbReference type="NCBI Taxonomy" id="8154"/>
    <lineage>
        <taxon>Eukaryota</taxon>
        <taxon>Metazoa</taxon>
        <taxon>Chordata</taxon>
        <taxon>Craniata</taxon>
        <taxon>Vertebrata</taxon>
        <taxon>Euteleostomi</taxon>
        <taxon>Actinopterygii</taxon>
        <taxon>Neopterygii</taxon>
        <taxon>Teleostei</taxon>
        <taxon>Neoteleostei</taxon>
        <taxon>Acanthomorphata</taxon>
        <taxon>Ovalentaria</taxon>
        <taxon>Cichlomorphae</taxon>
        <taxon>Cichliformes</taxon>
        <taxon>Cichlidae</taxon>
        <taxon>African cichlids</taxon>
        <taxon>Pseudocrenilabrinae</taxon>
        <taxon>Haplochromini</taxon>
        <taxon>Astatotilapia</taxon>
    </lineage>
</organism>
<evidence type="ECO:0000259" key="30">
    <source>
        <dbReference type="Pfam" id="PF02770"/>
    </source>
</evidence>
<keyword evidence="34" id="KW-1185">Reference proteome</keyword>
<comment type="catalytic activity">
    <reaction evidence="25">
        <text>a very-long-chain 2,3-saturated fatty acyl-CoA + oxidized [electron-transfer flavoprotein] + H(+) = a very-long-chain (2E)-enoyl-CoA + reduced [electron-transfer flavoprotein]</text>
        <dbReference type="Rhea" id="RHEA:19181"/>
        <dbReference type="Rhea" id="RHEA-COMP:10685"/>
        <dbReference type="Rhea" id="RHEA-COMP:10686"/>
        <dbReference type="ChEBI" id="CHEBI:15378"/>
        <dbReference type="ChEBI" id="CHEBI:57692"/>
        <dbReference type="ChEBI" id="CHEBI:58307"/>
        <dbReference type="ChEBI" id="CHEBI:83724"/>
        <dbReference type="ChEBI" id="CHEBI:83728"/>
        <dbReference type="EC" id="1.3.8.9"/>
    </reaction>
    <physiologicalReaction direction="left-to-right" evidence="25">
        <dbReference type="Rhea" id="RHEA:19182"/>
    </physiologicalReaction>
</comment>
<keyword evidence="10" id="KW-0276">Fatty acid metabolism</keyword>
<dbReference type="Pfam" id="PF02771">
    <property type="entry name" value="Acyl-CoA_dh_N"/>
    <property type="match status" value="1"/>
</dbReference>
<comment type="catalytic activity">
    <reaction evidence="22">
        <text>oxidized [electron-transfer flavoprotein] + hexadecanoyl-CoA + H(+) = (2E)-hexadecenoyl-CoA + reduced [electron-transfer flavoprotein]</text>
        <dbReference type="Rhea" id="RHEA:43448"/>
        <dbReference type="Rhea" id="RHEA-COMP:10685"/>
        <dbReference type="Rhea" id="RHEA-COMP:10686"/>
        <dbReference type="ChEBI" id="CHEBI:15378"/>
        <dbReference type="ChEBI" id="CHEBI:57379"/>
        <dbReference type="ChEBI" id="CHEBI:57692"/>
        <dbReference type="ChEBI" id="CHEBI:58307"/>
        <dbReference type="ChEBI" id="CHEBI:61526"/>
    </reaction>
    <physiologicalReaction direction="left-to-right" evidence="22">
        <dbReference type="Rhea" id="RHEA:43449"/>
    </physiologicalReaction>
</comment>
<evidence type="ECO:0000256" key="1">
    <source>
        <dbReference type="ARBA" id="ARBA00001974"/>
    </source>
</evidence>
<dbReference type="Gene3D" id="2.40.110.10">
    <property type="entry name" value="Butyryl-CoA Dehydrogenase, subunit A, domain 2"/>
    <property type="match status" value="1"/>
</dbReference>
<proteinExistence type="inferred from homology"/>
<evidence type="ECO:0000256" key="19">
    <source>
        <dbReference type="ARBA" id="ARBA00045422"/>
    </source>
</evidence>
<evidence type="ECO:0000256" key="9">
    <source>
        <dbReference type="ARBA" id="ARBA00022827"/>
    </source>
</evidence>
<evidence type="ECO:0000259" key="31">
    <source>
        <dbReference type="Pfam" id="PF02771"/>
    </source>
</evidence>
<comment type="cofactor">
    <cofactor evidence="1 28">
        <name>FAD</name>
        <dbReference type="ChEBI" id="CHEBI:57692"/>
    </cofactor>
</comment>
<evidence type="ECO:0000256" key="6">
    <source>
        <dbReference type="ARBA" id="ARBA00022630"/>
    </source>
</evidence>
<evidence type="ECO:0000256" key="28">
    <source>
        <dbReference type="RuleBase" id="RU362125"/>
    </source>
</evidence>
<dbReference type="GO" id="GO:0050660">
    <property type="term" value="F:flavin adenine dinucleotide binding"/>
    <property type="evidence" value="ECO:0007669"/>
    <property type="project" value="InterPro"/>
</dbReference>
<dbReference type="InterPro" id="IPR006091">
    <property type="entry name" value="Acyl-CoA_Oxase/DH_mid-dom"/>
</dbReference>
<evidence type="ECO:0000256" key="24">
    <source>
        <dbReference type="ARBA" id="ARBA00049038"/>
    </source>
</evidence>
<reference evidence="33" key="4">
    <citation type="submission" date="2025-09" db="UniProtKB">
        <authorList>
            <consortium name="Ensembl"/>
        </authorList>
    </citation>
    <scope>IDENTIFICATION</scope>
</reference>
<comment type="catalytic activity">
    <reaction evidence="26">
        <text>eicosanoyl-CoA + oxidized [electron-transfer flavoprotein] + H(+) = (2E)-eicosenoyl-CoA + reduced [electron-transfer flavoprotein]</text>
        <dbReference type="Rhea" id="RHEA:47236"/>
        <dbReference type="Rhea" id="RHEA-COMP:10685"/>
        <dbReference type="Rhea" id="RHEA-COMP:10686"/>
        <dbReference type="ChEBI" id="CHEBI:15378"/>
        <dbReference type="ChEBI" id="CHEBI:57380"/>
        <dbReference type="ChEBI" id="CHEBI:57692"/>
        <dbReference type="ChEBI" id="CHEBI:58307"/>
        <dbReference type="ChEBI" id="CHEBI:74691"/>
    </reaction>
    <physiologicalReaction direction="left-to-right" evidence="26">
        <dbReference type="Rhea" id="RHEA:47237"/>
    </physiologicalReaction>
</comment>
<dbReference type="PROSITE" id="PS00073">
    <property type="entry name" value="ACYL_COA_DH_2"/>
    <property type="match status" value="1"/>
</dbReference>
<feature type="domain" description="Acyl-CoA oxidase/dehydrogenase middle" evidence="30">
    <location>
        <begin position="252"/>
        <end position="354"/>
    </location>
</feature>
<evidence type="ECO:0000256" key="5">
    <source>
        <dbReference type="ARBA" id="ARBA00022553"/>
    </source>
</evidence>
<dbReference type="Gene3D" id="1.20.140.10">
    <property type="entry name" value="Butyryl-CoA Dehydrogenase, subunit A, domain 3"/>
    <property type="match status" value="2"/>
</dbReference>
<dbReference type="InterPro" id="IPR046373">
    <property type="entry name" value="Acyl-CoA_Oxase/DH_mid-dom_sf"/>
</dbReference>
<reference evidence="33 34" key="1">
    <citation type="submission" date="2018-05" db="EMBL/GenBank/DDBJ databases">
        <authorList>
            <person name="Datahose"/>
        </authorList>
    </citation>
    <scope>NUCLEOTIDE SEQUENCE</scope>
</reference>
<keyword evidence="12" id="KW-0007">Acetylation</keyword>
<dbReference type="AlphaFoldDB" id="A0AAX7UNU2"/>
<keyword evidence="16" id="KW-0472">Membrane</keyword>
<evidence type="ECO:0000256" key="25">
    <source>
        <dbReference type="ARBA" id="ARBA00049050"/>
    </source>
</evidence>
<feature type="domain" description="Acyl-CoA dehydrogenase/oxidase C-terminal" evidence="29">
    <location>
        <begin position="366"/>
        <end position="512"/>
    </location>
</feature>
<dbReference type="EC" id="1.3.8.9" evidence="17"/>
<evidence type="ECO:0000256" key="21">
    <source>
        <dbReference type="ARBA" id="ARBA00047893"/>
    </source>
</evidence>
<evidence type="ECO:0000256" key="23">
    <source>
        <dbReference type="ARBA" id="ARBA00048086"/>
    </source>
</evidence>
<evidence type="ECO:0000256" key="10">
    <source>
        <dbReference type="ARBA" id="ARBA00022832"/>
    </source>
</evidence>
<dbReference type="GO" id="GO:0017099">
    <property type="term" value="F:very-long-chain fatty acyl-CoA dehydrogenase activity"/>
    <property type="evidence" value="ECO:0007669"/>
    <property type="project" value="UniProtKB-EC"/>
</dbReference>
<reference evidence="33" key="3">
    <citation type="submission" date="2025-08" db="UniProtKB">
        <authorList>
            <consortium name="Ensembl"/>
        </authorList>
    </citation>
    <scope>IDENTIFICATION</scope>
</reference>
<dbReference type="Proteomes" id="UP000265100">
    <property type="component" value="Chromosome 3"/>
</dbReference>
<dbReference type="InterPro" id="IPR049448">
    <property type="entry name" value="ACAD9/ACADV-like_C"/>
</dbReference>
<dbReference type="InterPro" id="IPR009075">
    <property type="entry name" value="AcylCo_DH/oxidase_C"/>
</dbReference>
<dbReference type="SUPFAM" id="SSF47203">
    <property type="entry name" value="Acyl-CoA dehydrogenase C-terminal domain-like"/>
    <property type="match status" value="2"/>
</dbReference>
<dbReference type="Ensembl" id="ENSACLT00000051460.1">
    <property type="protein sequence ID" value="ENSACLP00000071698.1"/>
    <property type="gene ID" value="ENSACLG00000006155.2"/>
</dbReference>
<comment type="subcellular location">
    <subcellularLocation>
        <location evidence="2">Mitochondrion inner membrane</location>
        <topology evidence="2">Peripheral membrane protein</topology>
    </subcellularLocation>
</comment>
<dbReference type="Pfam" id="PF21343">
    <property type="entry name" value="ACAD9-ACADV_C"/>
    <property type="match status" value="1"/>
</dbReference>
<keyword evidence="7" id="KW-0999">Mitochondrion inner membrane</keyword>
<evidence type="ECO:0000256" key="22">
    <source>
        <dbReference type="ARBA" id="ARBA00047916"/>
    </source>
</evidence>
<sequence length="693" mass="74523">MLLRKVSQSSALCSTVLRLPAVLTGGQRQAAVVFVGQNGRLYASQAAEAVLEKPAAVGSDAATKVEKKTAAAAESKSFAFNIFKGQITTSQVFPFPQVLNEEQEQFLRELVGPCSKFFEVIVNLILTSRSLLLNTPKPSTHRFPLHVSAPCGQEVNDPAKNDALEKVEDHTMEGLKEMGAFGMQVPADLGGVGLSNTQYARLVEIVGSHDLGVGITLGAHQSIGFKGILLFGNKAQKEKYLPKLASGEHIAAFCLTEPASGSDAASIKTVAVQSPCGKYFTLNGSKIWISNGGLAEIFTVFAKTPMKDPKTGEMKDKITAFIVERSFGGVTHGPPEKKMGIKASNTAEVYFDNVRVPAECVLGEIGGGFKVAMNILNNGRFGMAAALSGTMKNVIAKAVDHAANRTQFGNKIHNYGAIQEKVARMTMLQYVAESMAYMISGNMDSGATDFQIEAAISKIFASEAAWFVTDESIQVMGGMGFMKDAGIERVMRDLRIFRIFEGTNDILRLFVALNGFQNAGNQLKSLQKALKSPISNASVLAGEITKRAKRKAGLSTGLTLQGTVHPELAHSGELTVKAIEQFGGVIEELLIKHGKKIIDEQFILKRVADCAIDIYAMVVVLSRASRALSEGHTSAQHEKLLCETWCTEAHDRVTHEIKSLHSSESRKLFSNMRAISAAVVENGGVVAAHPLGF</sequence>
<dbReference type="GO" id="GO:0000062">
    <property type="term" value="F:fatty-acyl-CoA binding"/>
    <property type="evidence" value="ECO:0007669"/>
    <property type="project" value="TreeGrafter"/>
</dbReference>
<gene>
    <name evidence="33" type="primary">ACADVL</name>
</gene>
<comment type="function">
    <text evidence="19">Very long-chain specific acyl-CoA dehydrogenase is one of the acyl-CoA dehydrogenases that catalyze the first step of mitochondrial fatty acid beta-oxidation, an aerobic process breaking down fatty acids into acetyl-CoA and allowing the production of energy from fats. The first step of fatty acid beta-oxidation consists in the removal of one hydrogen from C-2 and C-3 of the straight-chain fatty acyl-CoA thioester, resulting in the formation of trans-2-enoyl-CoA. Among the different mitochondrial acyl-CoA dehydrogenases, very long-chain specific acyl-CoA dehydrogenase acts specifically on acyl-CoAs with saturated 12 to 24 carbons long primary chains.</text>
</comment>
<evidence type="ECO:0000256" key="20">
    <source>
        <dbReference type="ARBA" id="ARBA00046812"/>
    </source>
</evidence>
<keyword evidence="13 28" id="KW-0560">Oxidoreductase</keyword>
<keyword evidence="9 28" id="KW-0274">FAD</keyword>
<evidence type="ECO:0000313" key="34">
    <source>
        <dbReference type="Proteomes" id="UP000265100"/>
    </source>
</evidence>
<feature type="domain" description="ACAD9/ACADV-like C-terminal" evidence="32">
    <location>
        <begin position="566"/>
        <end position="685"/>
    </location>
</feature>
<feature type="domain" description="Acyl-CoA dehydrogenase/oxidase N-terminal" evidence="31">
    <location>
        <begin position="158"/>
        <end position="248"/>
    </location>
</feature>
<dbReference type="SUPFAM" id="SSF56645">
    <property type="entry name" value="Acyl-CoA dehydrogenase NM domain-like"/>
    <property type="match status" value="1"/>
</dbReference>